<accession>A0A061FMH9</accession>
<dbReference type="AlphaFoldDB" id="A0A061FMH9"/>
<evidence type="ECO:0000256" key="1">
    <source>
        <dbReference type="SAM" id="MobiDB-lite"/>
    </source>
</evidence>
<feature type="compositionally biased region" description="Low complexity" evidence="1">
    <location>
        <begin position="84"/>
        <end position="97"/>
    </location>
</feature>
<evidence type="ECO:0000313" key="2">
    <source>
        <dbReference type="EMBL" id="EOY18266.1"/>
    </source>
</evidence>
<name>A0A061FMH9_THECC</name>
<keyword evidence="3" id="KW-1185">Reference proteome</keyword>
<reference evidence="2 3" key="1">
    <citation type="journal article" date="2013" name="Genome Biol.">
        <title>The genome sequence of the most widely cultivated cacao type and its use to identify candidate genes regulating pod color.</title>
        <authorList>
            <person name="Motamayor J.C."/>
            <person name="Mockaitis K."/>
            <person name="Schmutz J."/>
            <person name="Haiminen N."/>
            <person name="Iii D.L."/>
            <person name="Cornejo O."/>
            <person name="Findley S.D."/>
            <person name="Zheng P."/>
            <person name="Utro F."/>
            <person name="Royaert S."/>
            <person name="Saski C."/>
            <person name="Jenkins J."/>
            <person name="Podicheti R."/>
            <person name="Zhao M."/>
            <person name="Scheffler B.E."/>
            <person name="Stack J.C."/>
            <person name="Feltus F.A."/>
            <person name="Mustiga G.M."/>
            <person name="Amores F."/>
            <person name="Phillips W."/>
            <person name="Marelli J.P."/>
            <person name="May G.D."/>
            <person name="Shapiro H."/>
            <person name="Ma J."/>
            <person name="Bustamante C.D."/>
            <person name="Schnell R.J."/>
            <person name="Main D."/>
            <person name="Gilbert D."/>
            <person name="Parida L."/>
            <person name="Kuhn D.N."/>
        </authorList>
    </citation>
    <scope>NUCLEOTIDE SEQUENCE [LARGE SCALE GENOMIC DNA]</scope>
    <source>
        <strain evidence="3">cv. Matina 1-6</strain>
    </source>
</reference>
<feature type="region of interest" description="Disordered" evidence="1">
    <location>
        <begin position="1"/>
        <end position="47"/>
    </location>
</feature>
<dbReference type="EMBL" id="CM001888">
    <property type="protein sequence ID" value="EOY18266.1"/>
    <property type="molecule type" value="Genomic_DNA"/>
</dbReference>
<sequence>MITTTDIHPFRRHPQTMYQPSVSPDLAPAPTPPPRKADPSYLSRASAGTAAPENSLLSQSPTSIPYCSFCPFLQVHLPTANDHQSSQSPPSPYYTQPLIGFPPKEPTHQSTRYLPQKLQPSQEHGDESLPQKLLSPEQEGQKQYLDNYHLPSSETLYHLDPQLSGVVSCPTPYQESEYTNLQKKPMKERIPNQLEVPIPDRYDPVTTNNRKSYEQPNGNKQLQTPSNPLPVREEYPPGLEPQRPCCACCSIL</sequence>
<dbReference type="Proteomes" id="UP000026915">
    <property type="component" value="Chromosome 10"/>
</dbReference>
<feature type="compositionally biased region" description="Polar residues" evidence="1">
    <location>
        <begin position="205"/>
        <end position="226"/>
    </location>
</feature>
<dbReference type="Gramene" id="EOY18266">
    <property type="protein sequence ID" value="EOY18266"/>
    <property type="gene ID" value="TCM_042856"/>
</dbReference>
<gene>
    <name evidence="2" type="ORF">TCM_042856</name>
</gene>
<feature type="region of interest" description="Disordered" evidence="1">
    <location>
        <begin position="80"/>
        <end position="111"/>
    </location>
</feature>
<evidence type="ECO:0000313" key="3">
    <source>
        <dbReference type="Proteomes" id="UP000026915"/>
    </source>
</evidence>
<proteinExistence type="predicted"/>
<feature type="region of interest" description="Disordered" evidence="1">
    <location>
        <begin position="196"/>
        <end position="240"/>
    </location>
</feature>
<dbReference type="InParanoid" id="A0A061FMH9"/>
<dbReference type="HOGENOM" id="CLU_1104359_0_0_1"/>
<organism evidence="2 3">
    <name type="scientific">Theobroma cacao</name>
    <name type="common">Cacao</name>
    <name type="synonym">Cocoa</name>
    <dbReference type="NCBI Taxonomy" id="3641"/>
    <lineage>
        <taxon>Eukaryota</taxon>
        <taxon>Viridiplantae</taxon>
        <taxon>Streptophyta</taxon>
        <taxon>Embryophyta</taxon>
        <taxon>Tracheophyta</taxon>
        <taxon>Spermatophyta</taxon>
        <taxon>Magnoliopsida</taxon>
        <taxon>eudicotyledons</taxon>
        <taxon>Gunneridae</taxon>
        <taxon>Pentapetalae</taxon>
        <taxon>rosids</taxon>
        <taxon>malvids</taxon>
        <taxon>Malvales</taxon>
        <taxon>Malvaceae</taxon>
        <taxon>Byttnerioideae</taxon>
        <taxon>Theobroma</taxon>
    </lineage>
</organism>
<protein>
    <submittedName>
        <fullName evidence="2">Uncharacterized protein</fullName>
    </submittedName>
</protein>